<dbReference type="EMBL" id="BPQP01000004">
    <property type="protein sequence ID" value="GJD93096.1"/>
    <property type="molecule type" value="Genomic_DNA"/>
</dbReference>
<organism evidence="3 4">
    <name type="scientific">Methylobacterium iners</name>
    <dbReference type="NCBI Taxonomy" id="418707"/>
    <lineage>
        <taxon>Bacteria</taxon>
        <taxon>Pseudomonadati</taxon>
        <taxon>Pseudomonadota</taxon>
        <taxon>Alphaproteobacteria</taxon>
        <taxon>Hyphomicrobiales</taxon>
        <taxon>Methylobacteriaceae</taxon>
        <taxon>Methylobacterium</taxon>
    </lineage>
</organism>
<reference evidence="3" key="1">
    <citation type="journal article" date="2021" name="Front. Microbiol.">
        <title>Comprehensive Comparative Genomics and Phenotyping of Methylobacterium Species.</title>
        <authorList>
            <person name="Alessa O."/>
            <person name="Ogura Y."/>
            <person name="Fujitani Y."/>
            <person name="Takami H."/>
            <person name="Hayashi T."/>
            <person name="Sahin N."/>
            <person name="Tani A."/>
        </authorList>
    </citation>
    <scope>NUCLEOTIDE SEQUENCE</scope>
    <source>
        <strain evidence="3">DSM 19015</strain>
    </source>
</reference>
<evidence type="ECO:0000256" key="1">
    <source>
        <dbReference type="SAM" id="Phobius"/>
    </source>
</evidence>
<feature type="transmembrane region" description="Helical" evidence="1">
    <location>
        <begin position="47"/>
        <end position="69"/>
    </location>
</feature>
<accession>A0ABQ4RQQ4</accession>
<comment type="caution">
    <text evidence="3">The sequence shown here is derived from an EMBL/GenBank/DDBJ whole genome shotgun (WGS) entry which is preliminary data.</text>
</comment>
<evidence type="ECO:0000259" key="2">
    <source>
        <dbReference type="Pfam" id="PF14317"/>
    </source>
</evidence>
<keyword evidence="4" id="KW-1185">Reference proteome</keyword>
<evidence type="ECO:0000313" key="4">
    <source>
        <dbReference type="Proteomes" id="UP001055125"/>
    </source>
</evidence>
<sequence>MPVVPAIPARAPIPNPALTFEAPFGYEDQLAGFLHVQWPRLGRQRRLILMVGLPLMWFLACLGAVSTWATAGGPRDFGRLMGDLPRLDLLPLALCLAAIAGCFHAYWAVYPTLMRRQLRIMMGSSGGRDPVTLRYRFDQSGMTRSHPGLMSFIPWSDVLALGEDGHHFFITTTVSEEAIAIPKDGVSSDVAERLRRAVYDLAGRSGASSAPLPDPPEAGAQHVVFEPTVDERVAVMERMLTTPAAHRARLVGAVGWLVALSLLYPAIVAATWCIDPYQVPFEAAFPLLVEMIDTDFWKGVLAAATLVGLGLVADRLFRRPALQSLAAEMAFDPARGEAEMWIGEGGIVTMRGGAHAHLAWSLFQGCERMGDLLVLPLGWGLVLPPPLRALDPDGLDRFESLTTRHLPGTKDTS</sequence>
<gene>
    <name evidence="3" type="ORF">OCOJLMKI_0283</name>
</gene>
<name>A0ABQ4RQQ4_9HYPH</name>
<dbReference type="Pfam" id="PF14317">
    <property type="entry name" value="YcxB"/>
    <property type="match status" value="1"/>
</dbReference>
<evidence type="ECO:0000313" key="3">
    <source>
        <dbReference type="EMBL" id="GJD93096.1"/>
    </source>
</evidence>
<keyword evidence="1" id="KW-1133">Transmembrane helix</keyword>
<feature type="transmembrane region" description="Helical" evidence="1">
    <location>
        <begin position="89"/>
        <end position="109"/>
    </location>
</feature>
<feature type="transmembrane region" description="Helical" evidence="1">
    <location>
        <begin position="248"/>
        <end position="272"/>
    </location>
</feature>
<feature type="transmembrane region" description="Helical" evidence="1">
    <location>
        <begin position="296"/>
        <end position="313"/>
    </location>
</feature>
<keyword evidence="1" id="KW-0812">Transmembrane</keyword>
<protein>
    <recommendedName>
        <fullName evidence="2">YcxB-like C-terminal domain-containing protein</fullName>
    </recommendedName>
</protein>
<reference evidence="3" key="2">
    <citation type="submission" date="2021-08" db="EMBL/GenBank/DDBJ databases">
        <authorList>
            <person name="Tani A."/>
            <person name="Ola A."/>
            <person name="Ogura Y."/>
            <person name="Katsura K."/>
            <person name="Hayashi T."/>
        </authorList>
    </citation>
    <scope>NUCLEOTIDE SEQUENCE</scope>
    <source>
        <strain evidence="3">DSM 19015</strain>
    </source>
</reference>
<keyword evidence="1" id="KW-0472">Membrane</keyword>
<feature type="domain" description="YcxB-like C-terminal" evidence="2">
    <location>
        <begin position="138"/>
        <end position="196"/>
    </location>
</feature>
<proteinExistence type="predicted"/>
<dbReference type="Proteomes" id="UP001055125">
    <property type="component" value="Unassembled WGS sequence"/>
</dbReference>
<dbReference type="InterPro" id="IPR025588">
    <property type="entry name" value="YcxB-like_C"/>
</dbReference>
<dbReference type="RefSeq" id="WP_238242304.1">
    <property type="nucleotide sequence ID" value="NZ_BPQP01000004.1"/>
</dbReference>